<dbReference type="AlphaFoldDB" id="A0A371AZQ1"/>
<dbReference type="Gene3D" id="1.10.8.200">
    <property type="entry name" value="Replisome organizer (g39p helicase loader/inhibitor protein)"/>
    <property type="match status" value="1"/>
</dbReference>
<protein>
    <submittedName>
        <fullName evidence="1">Uncharacterized protein</fullName>
    </submittedName>
</protein>
<gene>
    <name evidence="1" type="ORF">DWV06_01235</name>
</gene>
<evidence type="ECO:0000313" key="1">
    <source>
        <dbReference type="EMBL" id="RDU25041.1"/>
    </source>
</evidence>
<keyword evidence="2" id="KW-1185">Reference proteome</keyword>
<comment type="caution">
    <text evidence="1">The sequence shown here is derived from an EMBL/GenBank/DDBJ whole genome shotgun (WGS) entry which is preliminary data.</text>
</comment>
<dbReference type="OrthoDB" id="1634442at2"/>
<organism evidence="1 2">
    <name type="scientific">Anaerosacchariphilus polymeriproducens</name>
    <dbReference type="NCBI Taxonomy" id="1812858"/>
    <lineage>
        <taxon>Bacteria</taxon>
        <taxon>Bacillati</taxon>
        <taxon>Bacillota</taxon>
        <taxon>Clostridia</taxon>
        <taxon>Lachnospirales</taxon>
        <taxon>Lachnospiraceae</taxon>
        <taxon>Anaerosacchariphilus</taxon>
    </lineage>
</organism>
<proteinExistence type="predicted"/>
<dbReference type="EMBL" id="QRCT01000008">
    <property type="protein sequence ID" value="RDU25041.1"/>
    <property type="molecule type" value="Genomic_DNA"/>
</dbReference>
<dbReference type="Proteomes" id="UP000255036">
    <property type="component" value="Unassembled WGS sequence"/>
</dbReference>
<name>A0A371AZQ1_9FIRM</name>
<reference evidence="1 2" key="1">
    <citation type="submission" date="2018-07" db="EMBL/GenBank/DDBJ databases">
        <title>Anaerosacharophilus polymeroproducens gen. nov. sp. nov., an anaerobic bacterium isolated from salt field.</title>
        <authorList>
            <person name="Kim W."/>
            <person name="Yang S.-H."/>
            <person name="Oh J."/>
            <person name="Lee J.-H."/>
            <person name="Kwon K.K."/>
        </authorList>
    </citation>
    <scope>NUCLEOTIDE SEQUENCE [LARGE SCALE GENOMIC DNA]</scope>
    <source>
        <strain evidence="1 2">MCWD5</strain>
    </source>
</reference>
<dbReference type="RefSeq" id="WP_115480367.1">
    <property type="nucleotide sequence ID" value="NZ_QRCT01000008.1"/>
</dbReference>
<sequence>MDYVQFATISSAIKASYPSANLMPDDQSKSVWYTMLADLDYDTCLNALKIHISTNKYPPTIADLREKCSLVSEGEIDDWGKGWKQLEDAIRFKGMYREDEAYEEMDEITQQVVKRLGYKNLCVSENVTADRANFRMIYEQIQERKKKMDVLPKNLQVQLEQSKKAQIGVGENESMLHMRKRDCKI</sequence>
<evidence type="ECO:0000313" key="2">
    <source>
        <dbReference type="Proteomes" id="UP000255036"/>
    </source>
</evidence>
<accession>A0A371AZQ1</accession>